<evidence type="ECO:0000256" key="11">
    <source>
        <dbReference type="ARBA" id="ARBA00022989"/>
    </source>
</evidence>
<geneLocation type="mitochondrion" evidence="21"/>
<keyword evidence="14 17" id="KW-0496">Mitochondrion</keyword>
<keyword evidence="11 17" id="KW-1133">Transmembrane helix</keyword>
<evidence type="ECO:0000256" key="6">
    <source>
        <dbReference type="ARBA" id="ARBA00022660"/>
    </source>
</evidence>
<gene>
    <name evidence="21" type="primary">ND5</name>
</gene>
<keyword evidence="15 17" id="KW-0472">Membrane</keyword>
<dbReference type="Pfam" id="PF00662">
    <property type="entry name" value="Proton_antipo_N"/>
    <property type="match status" value="1"/>
</dbReference>
<dbReference type="Pfam" id="PF00361">
    <property type="entry name" value="Proton_antipo_M"/>
    <property type="match status" value="1"/>
</dbReference>
<dbReference type="PANTHER" id="PTHR42829">
    <property type="entry name" value="NADH-UBIQUINONE OXIDOREDUCTASE CHAIN 5"/>
    <property type="match status" value="1"/>
</dbReference>
<evidence type="ECO:0000256" key="10">
    <source>
        <dbReference type="ARBA" id="ARBA00022982"/>
    </source>
</evidence>
<reference evidence="21" key="1">
    <citation type="submission" date="2020-07" db="EMBL/GenBank/DDBJ databases">
        <authorList>
            <person name="Wen J."/>
        </authorList>
    </citation>
    <scope>NUCLEOTIDE SEQUENCE</scope>
</reference>
<feature type="transmembrane region" description="Helical" evidence="17">
    <location>
        <begin position="153"/>
        <end position="173"/>
    </location>
</feature>
<dbReference type="PANTHER" id="PTHR42829:SF2">
    <property type="entry name" value="NADH-UBIQUINONE OXIDOREDUCTASE CHAIN 5"/>
    <property type="match status" value="1"/>
</dbReference>
<evidence type="ECO:0000256" key="12">
    <source>
        <dbReference type="ARBA" id="ARBA00023027"/>
    </source>
</evidence>
<keyword evidence="6" id="KW-0679">Respiratory chain</keyword>
<dbReference type="RefSeq" id="YP_009926453.1">
    <property type="nucleotide sequence ID" value="NC_050677.1"/>
</dbReference>
<feature type="transmembrane region" description="Helical" evidence="17">
    <location>
        <begin position="112"/>
        <end position="132"/>
    </location>
</feature>
<evidence type="ECO:0000256" key="16">
    <source>
        <dbReference type="ARBA" id="ARBA00049551"/>
    </source>
</evidence>
<dbReference type="PRINTS" id="PR01434">
    <property type="entry name" value="NADHDHGNASE5"/>
</dbReference>
<accession>A0A7G7WQG9</accession>
<comment type="catalytic activity">
    <reaction evidence="16 17">
        <text>a ubiquinone + NADH + 5 H(+)(in) = a ubiquinol + NAD(+) + 4 H(+)(out)</text>
        <dbReference type="Rhea" id="RHEA:29091"/>
        <dbReference type="Rhea" id="RHEA-COMP:9565"/>
        <dbReference type="Rhea" id="RHEA-COMP:9566"/>
        <dbReference type="ChEBI" id="CHEBI:15378"/>
        <dbReference type="ChEBI" id="CHEBI:16389"/>
        <dbReference type="ChEBI" id="CHEBI:17976"/>
        <dbReference type="ChEBI" id="CHEBI:57540"/>
        <dbReference type="ChEBI" id="CHEBI:57945"/>
        <dbReference type="EC" id="7.1.1.2"/>
    </reaction>
</comment>
<dbReference type="GO" id="GO:0005743">
    <property type="term" value="C:mitochondrial inner membrane"/>
    <property type="evidence" value="ECO:0007669"/>
    <property type="project" value="UniProtKB-SubCell"/>
</dbReference>
<evidence type="ECO:0000256" key="5">
    <source>
        <dbReference type="ARBA" id="ARBA00022448"/>
    </source>
</evidence>
<feature type="transmembrane region" description="Helical" evidence="17">
    <location>
        <begin position="343"/>
        <end position="361"/>
    </location>
</feature>
<keyword evidence="12 17" id="KW-0520">NAD</keyword>
<dbReference type="CTD" id="4540"/>
<dbReference type="InterPro" id="IPR003945">
    <property type="entry name" value="NU5C-like"/>
</dbReference>
<organism evidence="21">
    <name type="scientific">Saron marmoratus</name>
    <dbReference type="NCBI Taxonomy" id="1055079"/>
    <lineage>
        <taxon>Eukaryota</taxon>
        <taxon>Metazoa</taxon>
        <taxon>Ecdysozoa</taxon>
        <taxon>Arthropoda</taxon>
        <taxon>Crustacea</taxon>
        <taxon>Multicrustacea</taxon>
        <taxon>Malacostraca</taxon>
        <taxon>Eumalacostraca</taxon>
        <taxon>Eucarida</taxon>
        <taxon>Decapoda</taxon>
        <taxon>Pleocyemata</taxon>
        <taxon>Caridea</taxon>
        <taxon>Alpheoidea</taxon>
        <taxon>Hippolytidae</taxon>
        <taxon>Saron</taxon>
    </lineage>
</organism>
<dbReference type="EC" id="7.1.1.2" evidence="3 17"/>
<evidence type="ECO:0000256" key="7">
    <source>
        <dbReference type="ARBA" id="ARBA00022692"/>
    </source>
</evidence>
<name>A0A7G7WQG9_9EUCA</name>
<keyword evidence="10" id="KW-0249">Electron transport</keyword>
<feature type="transmembrane region" description="Helical" evidence="17">
    <location>
        <begin position="422"/>
        <end position="441"/>
    </location>
</feature>
<evidence type="ECO:0000256" key="13">
    <source>
        <dbReference type="ARBA" id="ARBA00023075"/>
    </source>
</evidence>
<feature type="transmembrane region" description="Helical" evidence="17">
    <location>
        <begin position="243"/>
        <end position="265"/>
    </location>
</feature>
<evidence type="ECO:0000256" key="9">
    <source>
        <dbReference type="ARBA" id="ARBA00022967"/>
    </source>
</evidence>
<comment type="subcellular location">
    <subcellularLocation>
        <location evidence="2">Mitochondrion inner membrane</location>
        <topology evidence="2">Multi-pass membrane protein</topology>
    </subcellularLocation>
</comment>
<feature type="transmembrane region" description="Helical" evidence="17">
    <location>
        <begin position="50"/>
        <end position="76"/>
    </location>
</feature>
<dbReference type="EMBL" id="MT795210">
    <property type="protein sequence ID" value="QNH68796.1"/>
    <property type="molecule type" value="Genomic_DNA"/>
</dbReference>
<feature type="transmembrane region" description="Helical" evidence="17">
    <location>
        <begin position="272"/>
        <end position="291"/>
    </location>
</feature>
<evidence type="ECO:0000259" key="20">
    <source>
        <dbReference type="Pfam" id="PF06455"/>
    </source>
</evidence>
<dbReference type="InterPro" id="IPR001750">
    <property type="entry name" value="ND/Mrp_TM"/>
</dbReference>
<feature type="domain" description="NADH dehydrogenase subunit 5 C-terminal" evidence="20">
    <location>
        <begin position="393"/>
        <end position="562"/>
    </location>
</feature>
<keyword evidence="8" id="KW-0999">Mitochondrion inner membrane</keyword>
<evidence type="ECO:0000256" key="1">
    <source>
        <dbReference type="ARBA" id="ARBA00003257"/>
    </source>
</evidence>
<evidence type="ECO:0000256" key="4">
    <source>
        <dbReference type="ARBA" id="ARBA00021096"/>
    </source>
</evidence>
<dbReference type="GO" id="GO:0008137">
    <property type="term" value="F:NADH dehydrogenase (ubiquinone) activity"/>
    <property type="evidence" value="ECO:0007669"/>
    <property type="project" value="UniProtKB-EC"/>
</dbReference>
<dbReference type="GO" id="GO:0042773">
    <property type="term" value="P:ATP synthesis coupled electron transport"/>
    <property type="evidence" value="ECO:0007669"/>
    <property type="project" value="InterPro"/>
</dbReference>
<evidence type="ECO:0000313" key="21">
    <source>
        <dbReference type="EMBL" id="QNH68796.1"/>
    </source>
</evidence>
<evidence type="ECO:0000259" key="19">
    <source>
        <dbReference type="Pfam" id="PF00662"/>
    </source>
</evidence>
<evidence type="ECO:0000256" key="17">
    <source>
        <dbReference type="RuleBase" id="RU003404"/>
    </source>
</evidence>
<feature type="domain" description="NADH-Ubiquinone oxidoreductase (complex I) chain 5 N-terminal" evidence="19">
    <location>
        <begin position="43"/>
        <end position="92"/>
    </location>
</feature>
<evidence type="ECO:0000256" key="15">
    <source>
        <dbReference type="ARBA" id="ARBA00023136"/>
    </source>
</evidence>
<evidence type="ECO:0000259" key="18">
    <source>
        <dbReference type="Pfam" id="PF00361"/>
    </source>
</evidence>
<feature type="transmembrane region" description="Helical" evidence="17">
    <location>
        <begin position="381"/>
        <end position="401"/>
    </location>
</feature>
<dbReference type="InterPro" id="IPR010934">
    <property type="entry name" value="NADH_DH_su5_C"/>
</dbReference>
<dbReference type="AlphaFoldDB" id="A0A7G7WQG9"/>
<proteinExistence type="inferred from homology"/>
<feature type="transmembrane region" description="Helical" evidence="17">
    <location>
        <begin position="297"/>
        <end position="322"/>
    </location>
</feature>
<dbReference type="Pfam" id="PF06455">
    <property type="entry name" value="NADH5_C"/>
    <property type="match status" value="1"/>
</dbReference>
<evidence type="ECO:0000256" key="3">
    <source>
        <dbReference type="ARBA" id="ARBA00012944"/>
    </source>
</evidence>
<dbReference type="GeneID" id="59142986"/>
<dbReference type="GO" id="GO:0015990">
    <property type="term" value="P:electron transport coupled proton transport"/>
    <property type="evidence" value="ECO:0007669"/>
    <property type="project" value="TreeGrafter"/>
</dbReference>
<comment type="similarity">
    <text evidence="17">Belongs to the complex I subunit 5 family.</text>
</comment>
<comment type="function">
    <text evidence="1">Core subunit of the mitochondrial membrane respiratory chain NADH dehydrogenase (Complex I) that is believed to belong to the minimal assembly required for catalysis. Complex I functions in the transfer of electrons from NADH to the respiratory chain. The immediate electron acceptor for the enzyme is believed to be ubiquinone.</text>
</comment>
<protein>
    <recommendedName>
        <fullName evidence="4 17">NADH-ubiquinone oxidoreductase chain 5</fullName>
        <ecNumber evidence="3 17">7.1.1.2</ecNumber>
    </recommendedName>
</protein>
<keyword evidence="13 17" id="KW-0830">Ubiquinone</keyword>
<evidence type="ECO:0000256" key="2">
    <source>
        <dbReference type="ARBA" id="ARBA00004448"/>
    </source>
</evidence>
<dbReference type="GO" id="GO:0003954">
    <property type="term" value="F:NADH dehydrogenase activity"/>
    <property type="evidence" value="ECO:0007669"/>
    <property type="project" value="TreeGrafter"/>
</dbReference>
<keyword evidence="5 17" id="KW-0813">Transport</keyword>
<feature type="transmembrane region" description="Helical" evidence="17">
    <location>
        <begin position="546"/>
        <end position="562"/>
    </location>
</feature>
<comment type="function">
    <text evidence="17">Core subunit of the mitochondrial membrane respiratory chain NADH dehydrogenase (Complex I) which catalyzes electron transfer from NADH through the respiratory chain, using ubiquinone as an electron acceptor. Essential for the catalytic activity and assembly of complex I.</text>
</comment>
<sequence>MLEWNVKVNQVSALILLFFSFLSFFFSLIMMESGCLYVEWEVFNINSCGVVMSVVFDWMSLMFLSLVSYISSMVFFYSGSYMKGDINITRFMYLVVFFVMCMWLMIISPNLISVLLGWDGLGLISYVLVVYYQHEKSAEAGMLTVLSNRVGDVGILLGIGMMSGVGGWSFVFYSGVGLGGLTPWVVGFVILAGLTKSAQFPFSAWLPAAMAAPTPVSALVHSSTLVTAGVYILIRFSELMSSFQMSVLLFVSSFTMLMASLAASVEYDLKKIIALSTLSQLGLMMAVLAIGRADLAFFHLIMHALFKALLFMCAGSIIHNCGGCQDIRFMGCLYKFMPITSNMLYLANLALIGFPFLAGYYSKDLALEVFFSSNLNKCCLLVLVLSTFLTSNYSFRLYYYLLLEEFSGSVVCNISEDMKMIFPMYGLGVGAVVGGSCFSLITYCAPPMICLNSFFKMLAIAVSFYGVFLGTRFTSMKNDPSRAFFLSSMWYIRFLSNRIPGYSLVVGKYFYKYVDTSWLEFYGARGLGSTFSNFSRFLQLMQENKVKIYLVVMFMWFIFLICI</sequence>
<dbReference type="InterPro" id="IPR001516">
    <property type="entry name" value="Proton_antipo_N"/>
</dbReference>
<evidence type="ECO:0000256" key="8">
    <source>
        <dbReference type="ARBA" id="ARBA00022792"/>
    </source>
</evidence>
<keyword evidence="7 17" id="KW-0812">Transmembrane</keyword>
<evidence type="ECO:0000256" key="14">
    <source>
        <dbReference type="ARBA" id="ARBA00023128"/>
    </source>
</evidence>
<feature type="domain" description="NADH:quinone oxidoreductase/Mrp antiporter transmembrane" evidence="18">
    <location>
        <begin position="108"/>
        <end position="388"/>
    </location>
</feature>
<keyword evidence="9" id="KW-1278">Translocase</keyword>
<feature type="transmembrane region" description="Helical" evidence="17">
    <location>
        <begin position="453"/>
        <end position="470"/>
    </location>
</feature>
<feature type="transmembrane region" description="Helical" evidence="17">
    <location>
        <begin position="88"/>
        <end position="106"/>
    </location>
</feature>
<feature type="transmembrane region" description="Helical" evidence="17">
    <location>
        <begin position="12"/>
        <end position="30"/>
    </location>
</feature>